<keyword evidence="9" id="KW-1185">Reference proteome</keyword>
<dbReference type="CDD" id="cd03426">
    <property type="entry name" value="NUDIX_CoAse_Nudt7"/>
    <property type="match status" value="1"/>
</dbReference>
<dbReference type="InterPro" id="IPR000086">
    <property type="entry name" value="NUDIX_hydrolase_dom"/>
</dbReference>
<dbReference type="SUPFAM" id="SSF55811">
    <property type="entry name" value="Nudix"/>
    <property type="match status" value="1"/>
</dbReference>
<name>A0A1I4TH22_9BACT</name>
<evidence type="ECO:0000256" key="4">
    <source>
        <dbReference type="ARBA" id="ARBA00022801"/>
    </source>
</evidence>
<keyword evidence="6" id="KW-0464">Manganese</keyword>
<gene>
    <name evidence="8" type="ORF">SAMN05660836_01410</name>
</gene>
<dbReference type="Gene3D" id="3.90.79.10">
    <property type="entry name" value="Nucleoside Triphosphate Pyrophosphohydrolase"/>
    <property type="match status" value="1"/>
</dbReference>
<evidence type="ECO:0000256" key="6">
    <source>
        <dbReference type="ARBA" id="ARBA00023211"/>
    </source>
</evidence>
<accession>A0A1I4TH22</accession>
<dbReference type="STRING" id="39841.SAMN05660836_01410"/>
<evidence type="ECO:0000313" key="8">
    <source>
        <dbReference type="EMBL" id="SFM76014.1"/>
    </source>
</evidence>
<evidence type="ECO:0000256" key="2">
    <source>
        <dbReference type="ARBA" id="ARBA00001946"/>
    </source>
</evidence>
<dbReference type="EMBL" id="FOUU01000003">
    <property type="protein sequence ID" value="SFM76014.1"/>
    <property type="molecule type" value="Genomic_DNA"/>
</dbReference>
<dbReference type="InterPro" id="IPR045121">
    <property type="entry name" value="CoAse"/>
</dbReference>
<dbReference type="GO" id="GO:0046872">
    <property type="term" value="F:metal ion binding"/>
    <property type="evidence" value="ECO:0007669"/>
    <property type="project" value="UniProtKB-KW"/>
</dbReference>
<keyword evidence="5" id="KW-0460">Magnesium</keyword>
<proteinExistence type="predicted"/>
<comment type="cofactor">
    <cofactor evidence="2">
        <name>Mg(2+)</name>
        <dbReference type="ChEBI" id="CHEBI:18420"/>
    </cofactor>
</comment>
<organism evidence="8 9">
    <name type="scientific">Thermodesulforhabdus norvegica</name>
    <dbReference type="NCBI Taxonomy" id="39841"/>
    <lineage>
        <taxon>Bacteria</taxon>
        <taxon>Pseudomonadati</taxon>
        <taxon>Thermodesulfobacteriota</taxon>
        <taxon>Syntrophobacteria</taxon>
        <taxon>Syntrophobacterales</taxon>
        <taxon>Thermodesulforhabdaceae</taxon>
        <taxon>Thermodesulforhabdus</taxon>
    </lineage>
</organism>
<dbReference type="InterPro" id="IPR015797">
    <property type="entry name" value="NUDIX_hydrolase-like_dom_sf"/>
</dbReference>
<evidence type="ECO:0000259" key="7">
    <source>
        <dbReference type="PROSITE" id="PS51462"/>
    </source>
</evidence>
<evidence type="ECO:0000313" key="9">
    <source>
        <dbReference type="Proteomes" id="UP000199611"/>
    </source>
</evidence>
<keyword evidence="3" id="KW-0479">Metal-binding</keyword>
<dbReference type="RefSeq" id="WP_093394558.1">
    <property type="nucleotide sequence ID" value="NZ_FOUU01000003.1"/>
</dbReference>
<protein>
    <submittedName>
        <fullName evidence="8">NUDIX domain-containing protein</fullName>
    </submittedName>
</protein>
<dbReference type="OrthoDB" id="9802805at2"/>
<dbReference type="PANTHER" id="PTHR12992">
    <property type="entry name" value="NUDIX HYDROLASE"/>
    <property type="match status" value="1"/>
</dbReference>
<evidence type="ECO:0000256" key="1">
    <source>
        <dbReference type="ARBA" id="ARBA00001936"/>
    </source>
</evidence>
<feature type="domain" description="Nudix hydrolase" evidence="7">
    <location>
        <begin position="36"/>
        <end position="195"/>
    </location>
</feature>
<dbReference type="Proteomes" id="UP000199611">
    <property type="component" value="Unassembled WGS sequence"/>
</dbReference>
<reference evidence="8 9" key="1">
    <citation type="submission" date="2016-10" db="EMBL/GenBank/DDBJ databases">
        <authorList>
            <person name="de Groot N.N."/>
        </authorList>
    </citation>
    <scope>NUCLEOTIDE SEQUENCE [LARGE SCALE GENOMIC DNA]</scope>
    <source>
        <strain evidence="8 9">DSM 9990</strain>
    </source>
</reference>
<dbReference type="PROSITE" id="PS51462">
    <property type="entry name" value="NUDIX"/>
    <property type="match status" value="1"/>
</dbReference>
<sequence length="259" mass="29951">MSELDFREERSFEYLEARSREIYPEILDVLRFEDLGNYSSVLVPLREVSGHLSIMLNKRSRFVPQPGDLCFPGGRIEPLVDTLIGLGVLLKKPWFVEKAGGKKRLISLLMSTAFRESWEELRLNPFRIEPLGILPPQDLVMFKKRIIPFLGRIKGDPNLRVNGREVEKVIWLPVKDLFLKERYALYRLYGLPGRDENEGVDFPCFLYQDGVSVEILWGATYRIVMTFLKVFWGFAPPELESRPVVPGTFSKNYLTGYDA</sequence>
<dbReference type="AlphaFoldDB" id="A0A1I4TH22"/>
<dbReference type="PANTHER" id="PTHR12992:SF11">
    <property type="entry name" value="MITOCHONDRIAL COENZYME A DIPHOSPHATASE NUDT8"/>
    <property type="match status" value="1"/>
</dbReference>
<keyword evidence="4" id="KW-0378">Hydrolase</keyword>
<dbReference type="GO" id="GO:0010945">
    <property type="term" value="F:coenzyme A diphosphatase activity"/>
    <property type="evidence" value="ECO:0007669"/>
    <property type="project" value="InterPro"/>
</dbReference>
<evidence type="ECO:0000256" key="5">
    <source>
        <dbReference type="ARBA" id="ARBA00022842"/>
    </source>
</evidence>
<comment type="cofactor">
    <cofactor evidence="1">
        <name>Mn(2+)</name>
        <dbReference type="ChEBI" id="CHEBI:29035"/>
    </cofactor>
</comment>
<evidence type="ECO:0000256" key="3">
    <source>
        <dbReference type="ARBA" id="ARBA00022723"/>
    </source>
</evidence>